<protein>
    <submittedName>
        <fullName evidence="1">Uncharacterized protein</fullName>
    </submittedName>
</protein>
<evidence type="ECO:0000313" key="1">
    <source>
        <dbReference type="EMBL" id="MBX52368.1"/>
    </source>
</evidence>
<name>A0A2P2PC94_RHIMU</name>
<dbReference type="EMBL" id="GGEC01071884">
    <property type="protein sequence ID" value="MBX52368.1"/>
    <property type="molecule type" value="Transcribed_RNA"/>
</dbReference>
<organism evidence="1">
    <name type="scientific">Rhizophora mucronata</name>
    <name type="common">Asiatic mangrove</name>
    <dbReference type="NCBI Taxonomy" id="61149"/>
    <lineage>
        <taxon>Eukaryota</taxon>
        <taxon>Viridiplantae</taxon>
        <taxon>Streptophyta</taxon>
        <taxon>Embryophyta</taxon>
        <taxon>Tracheophyta</taxon>
        <taxon>Spermatophyta</taxon>
        <taxon>Magnoliopsida</taxon>
        <taxon>eudicotyledons</taxon>
        <taxon>Gunneridae</taxon>
        <taxon>Pentapetalae</taxon>
        <taxon>rosids</taxon>
        <taxon>fabids</taxon>
        <taxon>Malpighiales</taxon>
        <taxon>Rhizophoraceae</taxon>
        <taxon>Rhizophora</taxon>
    </lineage>
</organism>
<accession>A0A2P2PC94</accession>
<proteinExistence type="predicted"/>
<dbReference type="AlphaFoldDB" id="A0A2P2PC94"/>
<reference evidence="1" key="1">
    <citation type="submission" date="2018-02" db="EMBL/GenBank/DDBJ databases">
        <title>Rhizophora mucronata_Transcriptome.</title>
        <authorList>
            <person name="Meera S.P."/>
            <person name="Sreeshan A."/>
            <person name="Augustine A."/>
        </authorList>
    </citation>
    <scope>NUCLEOTIDE SEQUENCE</scope>
    <source>
        <tissue evidence="1">Leaf</tissue>
    </source>
</reference>
<sequence>MRHPDLCLMQNACFRSPNSYPDQKLLFQNVLYLCHQKDF</sequence>